<sequence>MASRGLGLVAAALPMIFGALSLAFVVTSFVSDDWVRQSYFSPALQPLDWNDPLFTLHRSPFVVCGATASRPDSNTAQYDVSCVRYKVAGHGQTACQTPNETNDYTSITGDWRMCQQIHFSGNLVLASLVFVCVAFTSVFALGSLFVIKALRGHGNHNDARQHHNQHEESDSPAAFSKRGCHWHRAFNGGQNGPAHGTATKIATYWTVTTLSVAALCAFLSQFYGILGLVQSQPDNGIWASLSLGAVQDQQTGDLSHAPWVQGQVLTVYLSLAWFFGALTCGFIAASWTAQFRN</sequence>
<feature type="transmembrane region" description="Helical" evidence="1">
    <location>
        <begin position="123"/>
        <end position="147"/>
    </location>
</feature>
<gene>
    <name evidence="2" type="ORF">CC78DRAFT_597871</name>
</gene>
<accession>A0A9P4JWW7</accession>
<comment type="caution">
    <text evidence="2">The sequence shown here is derived from an EMBL/GenBank/DDBJ whole genome shotgun (WGS) entry which is preliminary data.</text>
</comment>
<keyword evidence="1" id="KW-1133">Transmembrane helix</keyword>
<proteinExistence type="predicted"/>
<reference evidence="3" key="1">
    <citation type="journal article" date="2020" name="Stud. Mycol.">
        <title>101 Dothideomycetes genomes: A test case for predicting lifestyles and emergence of pathogens.</title>
        <authorList>
            <person name="Haridas S."/>
            <person name="Albert R."/>
            <person name="Binder M."/>
            <person name="Bloem J."/>
            <person name="LaButti K."/>
            <person name="Salamov A."/>
            <person name="Andreopoulos B."/>
            <person name="Baker S."/>
            <person name="Barry K."/>
            <person name="Bills G."/>
            <person name="Bluhm B."/>
            <person name="Cannon C."/>
            <person name="Castanera R."/>
            <person name="Culley D."/>
            <person name="Daum C."/>
            <person name="Ezra D."/>
            <person name="Gonzalez J."/>
            <person name="Henrissat B."/>
            <person name="Kuo A."/>
            <person name="Liang C."/>
            <person name="Lipzen A."/>
            <person name="Lutzoni F."/>
            <person name="Magnuson J."/>
            <person name="Mondo S."/>
            <person name="Nolan M."/>
            <person name="Ohm R."/>
            <person name="Pangilinan J."/>
            <person name="Park H.-J."/>
            <person name="Ramirez L."/>
            <person name="Alfaro M."/>
            <person name="Sun H."/>
            <person name="Tritt A."/>
            <person name="Yoshinaga Y."/>
            <person name="Zwiers L.-H."/>
            <person name="Turgeon B."/>
            <person name="Goodwin S."/>
            <person name="Spatafora J."/>
            <person name="Crous P."/>
            <person name="Grigoriev I."/>
        </authorList>
    </citation>
    <scope>NUCLEOTIDE SEQUENCE [LARGE SCALE GENOMIC DNA]</scope>
    <source>
        <strain evidence="3">CBS 304.66</strain>
    </source>
</reference>
<keyword evidence="3" id="KW-1185">Reference proteome</keyword>
<dbReference type="EMBL" id="ML986817">
    <property type="protein sequence ID" value="KAF2257916.1"/>
    <property type="molecule type" value="Genomic_DNA"/>
</dbReference>
<name>A0A9P4JWW7_9PLEO</name>
<keyword evidence="1" id="KW-0812">Transmembrane</keyword>
<keyword evidence="1" id="KW-0472">Membrane</keyword>
<evidence type="ECO:0000313" key="2">
    <source>
        <dbReference type="EMBL" id="KAF2257916.1"/>
    </source>
</evidence>
<dbReference type="OrthoDB" id="3519019at2759"/>
<feature type="transmembrane region" description="Helical" evidence="1">
    <location>
        <begin position="267"/>
        <end position="289"/>
    </location>
</feature>
<organism evidence="2 3">
    <name type="scientific">Lojkania enalia</name>
    <dbReference type="NCBI Taxonomy" id="147567"/>
    <lineage>
        <taxon>Eukaryota</taxon>
        <taxon>Fungi</taxon>
        <taxon>Dikarya</taxon>
        <taxon>Ascomycota</taxon>
        <taxon>Pezizomycotina</taxon>
        <taxon>Dothideomycetes</taxon>
        <taxon>Pleosporomycetidae</taxon>
        <taxon>Pleosporales</taxon>
        <taxon>Pleosporales incertae sedis</taxon>
        <taxon>Lojkania</taxon>
    </lineage>
</organism>
<evidence type="ECO:0000313" key="3">
    <source>
        <dbReference type="Proteomes" id="UP000800093"/>
    </source>
</evidence>
<dbReference type="AlphaFoldDB" id="A0A9P4JWW7"/>
<evidence type="ECO:0000256" key="1">
    <source>
        <dbReference type="SAM" id="Phobius"/>
    </source>
</evidence>
<dbReference type="Proteomes" id="UP000800093">
    <property type="component" value="Unassembled WGS sequence"/>
</dbReference>
<feature type="transmembrane region" description="Helical" evidence="1">
    <location>
        <begin position="204"/>
        <end position="226"/>
    </location>
</feature>
<protein>
    <submittedName>
        <fullName evidence="2">Uncharacterized protein</fullName>
    </submittedName>
</protein>